<evidence type="ECO:0000256" key="4">
    <source>
        <dbReference type="ARBA" id="ARBA00023163"/>
    </source>
</evidence>
<dbReference type="Gene3D" id="1.10.10.10">
    <property type="entry name" value="Winged helix-like DNA-binding domain superfamily/Winged helix DNA-binding domain"/>
    <property type="match status" value="1"/>
</dbReference>
<feature type="domain" description="DUF6596" evidence="7">
    <location>
        <begin position="192"/>
        <end position="292"/>
    </location>
</feature>
<organism evidence="8 9">
    <name type="scientific">Streptomyces regalis</name>
    <dbReference type="NCBI Taxonomy" id="68262"/>
    <lineage>
        <taxon>Bacteria</taxon>
        <taxon>Bacillati</taxon>
        <taxon>Actinomycetota</taxon>
        <taxon>Actinomycetes</taxon>
        <taxon>Kitasatosporales</taxon>
        <taxon>Streptomycetaceae</taxon>
        <taxon>Streptomyces</taxon>
    </lineage>
</organism>
<evidence type="ECO:0000256" key="1">
    <source>
        <dbReference type="ARBA" id="ARBA00010641"/>
    </source>
</evidence>
<name>A0A0X3VRU5_9ACTN</name>
<evidence type="ECO:0000259" key="5">
    <source>
        <dbReference type="Pfam" id="PF04542"/>
    </source>
</evidence>
<evidence type="ECO:0000259" key="6">
    <source>
        <dbReference type="Pfam" id="PF08281"/>
    </source>
</evidence>
<dbReference type="Gene3D" id="1.25.40.10">
    <property type="entry name" value="Tetratricopeptide repeat domain"/>
    <property type="match status" value="1"/>
</dbReference>
<dbReference type="InterPro" id="IPR014284">
    <property type="entry name" value="RNA_pol_sigma-70_dom"/>
</dbReference>
<evidence type="ECO:0000256" key="3">
    <source>
        <dbReference type="ARBA" id="ARBA00023082"/>
    </source>
</evidence>
<dbReference type="PANTHER" id="PTHR47756">
    <property type="entry name" value="BLL6612 PROTEIN-RELATED"/>
    <property type="match status" value="1"/>
</dbReference>
<dbReference type="InterPro" id="IPR007627">
    <property type="entry name" value="RNA_pol_sigma70_r2"/>
</dbReference>
<dbReference type="SUPFAM" id="SSF88946">
    <property type="entry name" value="Sigma2 domain of RNA polymerase sigma factors"/>
    <property type="match status" value="1"/>
</dbReference>
<gene>
    <name evidence="8" type="ORF">ADL12_00460</name>
</gene>
<dbReference type="Pfam" id="PF20239">
    <property type="entry name" value="DUF6596"/>
    <property type="match status" value="1"/>
</dbReference>
<keyword evidence="2" id="KW-0805">Transcription regulation</keyword>
<dbReference type="Proteomes" id="UP000053923">
    <property type="component" value="Unassembled WGS sequence"/>
</dbReference>
<dbReference type="GO" id="GO:0003677">
    <property type="term" value="F:DNA binding"/>
    <property type="evidence" value="ECO:0007669"/>
    <property type="project" value="InterPro"/>
</dbReference>
<dbReference type="NCBIfam" id="TIGR02937">
    <property type="entry name" value="sigma70-ECF"/>
    <property type="match status" value="1"/>
</dbReference>
<protein>
    <submittedName>
        <fullName evidence="8">RNA polymerase subunit sigma-24</fullName>
    </submittedName>
</protein>
<feature type="domain" description="RNA polymerase sigma factor 70 region 4 type 2" evidence="6">
    <location>
        <begin position="123"/>
        <end position="174"/>
    </location>
</feature>
<comment type="caution">
    <text evidence="8">The sequence shown here is derived from an EMBL/GenBank/DDBJ whole genome shotgun (WGS) entry which is preliminary data.</text>
</comment>
<accession>A0A0X3VRU5</accession>
<dbReference type="InterPro" id="IPR036388">
    <property type="entry name" value="WH-like_DNA-bd_sf"/>
</dbReference>
<dbReference type="InterPro" id="IPR046531">
    <property type="entry name" value="DUF6596"/>
</dbReference>
<keyword evidence="9" id="KW-1185">Reference proteome</keyword>
<evidence type="ECO:0000259" key="7">
    <source>
        <dbReference type="Pfam" id="PF20239"/>
    </source>
</evidence>
<dbReference type="OrthoDB" id="9780299at2"/>
<dbReference type="InterPro" id="IPR013325">
    <property type="entry name" value="RNA_pol_sigma_r2"/>
</dbReference>
<dbReference type="InterPro" id="IPR013249">
    <property type="entry name" value="RNA_pol_sigma70_r4_t2"/>
</dbReference>
<evidence type="ECO:0000313" key="8">
    <source>
        <dbReference type="EMBL" id="KUL47137.1"/>
    </source>
</evidence>
<keyword evidence="4" id="KW-0804">Transcription</keyword>
<dbReference type="AlphaFoldDB" id="A0A0X3VRU5"/>
<dbReference type="GO" id="GO:0016987">
    <property type="term" value="F:sigma factor activity"/>
    <property type="evidence" value="ECO:0007669"/>
    <property type="project" value="UniProtKB-KW"/>
</dbReference>
<keyword evidence="3" id="KW-0731">Sigma factor</keyword>
<dbReference type="PANTHER" id="PTHR47756:SF2">
    <property type="entry name" value="BLL6612 PROTEIN"/>
    <property type="match status" value="1"/>
</dbReference>
<dbReference type="InterPro" id="IPR013324">
    <property type="entry name" value="RNA_pol_sigma_r3/r4-like"/>
</dbReference>
<dbReference type="Gene3D" id="1.10.1740.10">
    <property type="match status" value="1"/>
</dbReference>
<proteinExistence type="inferred from homology"/>
<dbReference type="Pfam" id="PF04542">
    <property type="entry name" value="Sigma70_r2"/>
    <property type="match status" value="1"/>
</dbReference>
<dbReference type="Pfam" id="PF08281">
    <property type="entry name" value="Sigma70_r4_2"/>
    <property type="match status" value="1"/>
</dbReference>
<comment type="similarity">
    <text evidence="1">Belongs to the sigma-70 factor family. ECF subfamily.</text>
</comment>
<evidence type="ECO:0000256" key="2">
    <source>
        <dbReference type="ARBA" id="ARBA00023015"/>
    </source>
</evidence>
<dbReference type="GO" id="GO:0006352">
    <property type="term" value="P:DNA-templated transcription initiation"/>
    <property type="evidence" value="ECO:0007669"/>
    <property type="project" value="InterPro"/>
</dbReference>
<dbReference type="InterPro" id="IPR011990">
    <property type="entry name" value="TPR-like_helical_dom_sf"/>
</dbReference>
<dbReference type="EMBL" id="LLZG01000001">
    <property type="protein sequence ID" value="KUL47137.1"/>
    <property type="molecule type" value="Genomic_DNA"/>
</dbReference>
<feature type="domain" description="RNA polymerase sigma-70 region 2" evidence="5">
    <location>
        <begin position="21"/>
        <end position="80"/>
    </location>
</feature>
<reference evidence="9" key="1">
    <citation type="submission" date="2015-10" db="EMBL/GenBank/DDBJ databases">
        <authorList>
            <person name="Ju K.-S."/>
            <person name="Doroghazi J.R."/>
            <person name="Metcalf W.W."/>
        </authorList>
    </citation>
    <scope>NUCLEOTIDE SEQUENCE [LARGE SCALE GENOMIC DNA]</scope>
    <source>
        <strain evidence="9">NRRL 3151</strain>
    </source>
</reference>
<evidence type="ECO:0000313" key="9">
    <source>
        <dbReference type="Proteomes" id="UP000053923"/>
    </source>
</evidence>
<dbReference type="SUPFAM" id="SSF88659">
    <property type="entry name" value="Sigma3 and sigma4 domains of RNA polymerase sigma factors"/>
    <property type="match status" value="1"/>
</dbReference>
<sequence>MPDVEPDVEEAVAVAFREEWGQVVATLIRVTGDWDLAEECAQDAFAQALDRWRRDGVPRRPGAWLTTTARNRALDVLRREAVGAAKLREVAVLARDEPSYEPEDASGDDSGVQDLQDDRLRLIFTCCHPALPIEARVALTLRTLAGLTTPEIARAFLVPEATMAQRLVRAKRKIRNAGIPYRVPPAHLLPERTTGVLGVVYLLFNEGYAATAGVDLVRTNLCAEAIRLARVLARLMPDEPEVLGLLALLLLHDARRHTRVDAAGDLVTLENQDRTAWDRAEADEGTALLETALRRGRPGPYQIQAAIAACHMTAPTADDTDWADIAALYGELARFVPSAVVRLNRAVAVGVAEGTDAGLALIAELEDEGDLAGYHLLPATCADLLRRGGRMDEAAEAYRRALELVENDAERRFLEKRLAECRFA</sequence>